<reference evidence="1 2" key="1">
    <citation type="journal article" date="2011" name="Int. J. Syst. Evol. Microbiol.">
        <title>Hymenobacter yonginensis sp. nov., isolated from a mesotrophic artificial lake.</title>
        <authorList>
            <person name="Joung Y."/>
            <person name="Cho S.H."/>
            <person name="Kim H."/>
            <person name="Kim S.B."/>
            <person name="Joh K."/>
        </authorList>
    </citation>
    <scope>NUCLEOTIDE SEQUENCE [LARGE SCALE GENOMIC DNA]</scope>
    <source>
        <strain evidence="1 2">KCTC 22745</strain>
    </source>
</reference>
<organism evidence="1 2">
    <name type="scientific">Hymenobacter yonginensis</name>
    <dbReference type="NCBI Taxonomy" id="748197"/>
    <lineage>
        <taxon>Bacteria</taxon>
        <taxon>Pseudomonadati</taxon>
        <taxon>Bacteroidota</taxon>
        <taxon>Cytophagia</taxon>
        <taxon>Cytophagales</taxon>
        <taxon>Hymenobacteraceae</taxon>
        <taxon>Hymenobacter</taxon>
    </lineage>
</organism>
<dbReference type="Proteomes" id="UP001211872">
    <property type="component" value="Chromosome"/>
</dbReference>
<dbReference type="SUPFAM" id="SSF53448">
    <property type="entry name" value="Nucleotide-diphospho-sugar transferases"/>
    <property type="match status" value="1"/>
</dbReference>
<dbReference type="PANTHER" id="PTHR36529">
    <property type="entry name" value="SLL1095 PROTEIN"/>
    <property type="match status" value="1"/>
</dbReference>
<gene>
    <name evidence="1" type="ORF">O9Z63_10050</name>
</gene>
<evidence type="ECO:0000313" key="2">
    <source>
        <dbReference type="Proteomes" id="UP001211872"/>
    </source>
</evidence>
<dbReference type="InterPro" id="IPR018641">
    <property type="entry name" value="Trfase_1_rSAM/seldom-assoc"/>
</dbReference>
<evidence type="ECO:0000313" key="1">
    <source>
        <dbReference type="EMBL" id="WBO86584.1"/>
    </source>
</evidence>
<dbReference type="RefSeq" id="WP_270129205.1">
    <property type="nucleotide sequence ID" value="NZ_CP115396.1"/>
</dbReference>
<dbReference type="InterPro" id="IPR029044">
    <property type="entry name" value="Nucleotide-diphossugar_trans"/>
</dbReference>
<dbReference type="Gene3D" id="3.90.550.10">
    <property type="entry name" value="Spore Coat Polysaccharide Biosynthesis Protein SpsA, Chain A"/>
    <property type="match status" value="1"/>
</dbReference>
<sequence length="230" mass="24698">MPATPARAAILLFTRPAGEEAAHKSFGRGRRAAAAIAAQLIARASATARQAGVDFVCVESDEQRGRTFGQRLASALVYGFELGYEQLVVIGNDCPQLTPALVRQAVRALHTTDAVLGPALDGGVYLLGLHRRFFEAEAWATLPWQTATLGHALRRYLHRAGAAVATLRPLADVDTAHDFAGLLAWLPAGSFRNHLHTILAAERPLRPVLRLRRSLLAAAATLPQRGPPTL</sequence>
<accession>A0ABY7PVM6</accession>
<dbReference type="Pfam" id="PF09837">
    <property type="entry name" value="DUF2064"/>
    <property type="match status" value="1"/>
</dbReference>
<keyword evidence="2" id="KW-1185">Reference proteome</keyword>
<dbReference type="EMBL" id="CP115396">
    <property type="protein sequence ID" value="WBO86584.1"/>
    <property type="molecule type" value="Genomic_DNA"/>
</dbReference>
<name>A0ABY7PVM6_9BACT</name>
<dbReference type="PANTHER" id="PTHR36529:SF1">
    <property type="entry name" value="GLYCOSYLTRANSFERASE"/>
    <property type="match status" value="1"/>
</dbReference>
<proteinExistence type="predicted"/>
<protein>
    <submittedName>
        <fullName evidence="1">DUF2064 domain-containing protein</fullName>
    </submittedName>
</protein>